<keyword evidence="2" id="KW-1185">Reference proteome</keyword>
<proteinExistence type="predicted"/>
<dbReference type="EMBL" id="AMXF01000008">
    <property type="protein sequence ID" value="ENO98624.1"/>
    <property type="molecule type" value="Genomic_DNA"/>
</dbReference>
<dbReference type="AlphaFoldDB" id="N7A2U9"/>
<reference evidence="1 2" key="1">
    <citation type="submission" date="2012-09" db="EMBL/GenBank/DDBJ databases">
        <title>Draft Genome Sequences of 6 Strains from Genus Thauera.</title>
        <authorList>
            <person name="Liu B."/>
            <person name="Shapleigh J.P."/>
            <person name="Frostegard A.H."/>
        </authorList>
    </citation>
    <scope>NUCLEOTIDE SEQUENCE [LARGE SCALE GENOMIC DNA]</scope>
    <source>
        <strain evidence="1 2">B4P</strain>
    </source>
</reference>
<sequence length="153" mass="16819">MTRRHSSPVPSSLRAAFEADKLSALKHRRLNVERLAELLGTTPATLYKWIETDTMPVRALIAWQHLTGAVHVVRYLASREGAVVVAIPTGRTASAEDVHALQATVNDAIGALLDYLRGSLDRDSTLGRLTTGLESLAWHRANVEKADQPELEF</sequence>
<evidence type="ECO:0000313" key="1">
    <source>
        <dbReference type="EMBL" id="ENO98624.1"/>
    </source>
</evidence>
<dbReference type="Proteomes" id="UP000013047">
    <property type="component" value="Unassembled WGS sequence"/>
</dbReference>
<name>N7A2U9_9RHOO</name>
<gene>
    <name evidence="1" type="ORF">C667_02928</name>
</gene>
<dbReference type="OrthoDB" id="8563563at2"/>
<evidence type="ECO:0000313" key="2">
    <source>
        <dbReference type="Proteomes" id="UP000013047"/>
    </source>
</evidence>
<comment type="caution">
    <text evidence="1">The sequence shown here is derived from an EMBL/GenBank/DDBJ whole genome shotgun (WGS) entry which is preliminary data.</text>
</comment>
<accession>N7A2U9</accession>
<protein>
    <submittedName>
        <fullName evidence="1">Uncharacterized protein</fullName>
    </submittedName>
</protein>
<organism evidence="1 2">
    <name type="scientific">Thauera phenylacetica B4P</name>
    <dbReference type="NCBI Taxonomy" id="1234382"/>
    <lineage>
        <taxon>Bacteria</taxon>
        <taxon>Pseudomonadati</taxon>
        <taxon>Pseudomonadota</taxon>
        <taxon>Betaproteobacteria</taxon>
        <taxon>Rhodocyclales</taxon>
        <taxon>Zoogloeaceae</taxon>
        <taxon>Thauera</taxon>
    </lineage>
</organism>
<dbReference type="RefSeq" id="WP_004356655.1">
    <property type="nucleotide sequence ID" value="NZ_AMXF01000008.1"/>
</dbReference>